<dbReference type="InterPro" id="IPR036736">
    <property type="entry name" value="ACP-like_sf"/>
</dbReference>
<dbReference type="InterPro" id="IPR014030">
    <property type="entry name" value="Ketoacyl_synth_N"/>
</dbReference>
<name>A0A1B2DP00_9BACL</name>
<dbReference type="Pfam" id="PF22621">
    <property type="entry name" value="CurL-like_PKS_C"/>
    <property type="match status" value="1"/>
</dbReference>
<dbReference type="InterPro" id="IPR020806">
    <property type="entry name" value="PKS_PP-bd"/>
</dbReference>
<dbReference type="CDD" id="cd00833">
    <property type="entry name" value="PKS"/>
    <property type="match status" value="1"/>
</dbReference>
<dbReference type="GO" id="GO:0004315">
    <property type="term" value="F:3-oxoacyl-[acyl-carrier-protein] synthase activity"/>
    <property type="evidence" value="ECO:0007669"/>
    <property type="project" value="InterPro"/>
</dbReference>
<feature type="domain" description="Carrier" evidence="4">
    <location>
        <begin position="1220"/>
        <end position="1295"/>
    </location>
</feature>
<accession>A0A1B2DP00</accession>
<dbReference type="PANTHER" id="PTHR43775">
    <property type="entry name" value="FATTY ACID SYNTHASE"/>
    <property type="match status" value="1"/>
</dbReference>
<dbReference type="InterPro" id="IPR057326">
    <property type="entry name" value="KR_dom"/>
</dbReference>
<dbReference type="GO" id="GO:0005737">
    <property type="term" value="C:cytoplasm"/>
    <property type="evidence" value="ECO:0007669"/>
    <property type="project" value="TreeGrafter"/>
</dbReference>
<dbReference type="Gene3D" id="1.10.1240.100">
    <property type="match status" value="1"/>
</dbReference>
<dbReference type="InterPro" id="IPR050091">
    <property type="entry name" value="PKS_NRPS_Biosynth_Enz"/>
</dbReference>
<evidence type="ECO:0000256" key="3">
    <source>
        <dbReference type="ARBA" id="ARBA00022679"/>
    </source>
</evidence>
<dbReference type="PROSITE" id="PS00606">
    <property type="entry name" value="KS3_1"/>
    <property type="match status" value="1"/>
</dbReference>
<dbReference type="InterPro" id="IPR018201">
    <property type="entry name" value="Ketoacyl_synth_AS"/>
</dbReference>
<dbReference type="RefSeq" id="WP_172455626.1">
    <property type="nucleotide sequence ID" value="NZ_CP016808.1"/>
</dbReference>
<reference evidence="6" key="1">
    <citation type="submission" date="2016-08" db="EMBL/GenBank/DDBJ databases">
        <title>Complete Genome Seqeunce of Paenibacillus sp. BIHB 4019 from tea rhizoplane.</title>
        <authorList>
            <person name="Thakur R."/>
            <person name="Swarnkar M.K."/>
            <person name="Gulati A."/>
        </authorList>
    </citation>
    <scope>NUCLEOTIDE SEQUENCE [LARGE SCALE GENOMIC DNA]</scope>
    <source>
        <strain evidence="6">BIHB4019</strain>
    </source>
</reference>
<dbReference type="GO" id="GO:0004312">
    <property type="term" value="F:fatty acid synthase activity"/>
    <property type="evidence" value="ECO:0007669"/>
    <property type="project" value="TreeGrafter"/>
</dbReference>
<gene>
    <name evidence="6" type="ORF">BBD42_25320</name>
</gene>
<dbReference type="InterPro" id="IPR014031">
    <property type="entry name" value="Ketoacyl_synth_C"/>
</dbReference>
<dbReference type="SUPFAM" id="SSF51735">
    <property type="entry name" value="NAD(P)-binding Rossmann-fold domains"/>
    <property type="match status" value="2"/>
</dbReference>
<dbReference type="Pfam" id="PF08659">
    <property type="entry name" value="KR"/>
    <property type="match status" value="1"/>
</dbReference>
<dbReference type="GO" id="GO:0006633">
    <property type="term" value="P:fatty acid biosynthetic process"/>
    <property type="evidence" value="ECO:0007669"/>
    <property type="project" value="InterPro"/>
</dbReference>
<keyword evidence="2" id="KW-0597">Phosphoprotein</keyword>
<dbReference type="Pfam" id="PF21394">
    <property type="entry name" value="Beta-ketacyl_N"/>
    <property type="match status" value="1"/>
</dbReference>
<keyword evidence="3" id="KW-0808">Transferase</keyword>
<dbReference type="GO" id="GO:0071770">
    <property type="term" value="P:DIM/DIP cell wall layer assembly"/>
    <property type="evidence" value="ECO:0007669"/>
    <property type="project" value="TreeGrafter"/>
</dbReference>
<evidence type="ECO:0000259" key="4">
    <source>
        <dbReference type="PROSITE" id="PS50075"/>
    </source>
</evidence>
<evidence type="ECO:0000313" key="6">
    <source>
        <dbReference type="EMBL" id="ANY69433.1"/>
    </source>
</evidence>
<dbReference type="InterPro" id="IPR020841">
    <property type="entry name" value="PKS_Beta-ketoAc_synthase_dom"/>
</dbReference>
<dbReference type="Pfam" id="PF00109">
    <property type="entry name" value="ketoacyl-synt"/>
    <property type="match status" value="1"/>
</dbReference>
<keyword evidence="1" id="KW-0596">Phosphopantetheine</keyword>
<dbReference type="Gene3D" id="3.40.50.720">
    <property type="entry name" value="NAD(P)-binding Rossmann-like Domain"/>
    <property type="match status" value="1"/>
</dbReference>
<dbReference type="Gene3D" id="1.10.1200.10">
    <property type="entry name" value="ACP-like"/>
    <property type="match status" value="1"/>
</dbReference>
<dbReference type="SMART" id="SM00823">
    <property type="entry name" value="PKS_PP"/>
    <property type="match status" value="1"/>
</dbReference>
<evidence type="ECO:0000256" key="2">
    <source>
        <dbReference type="ARBA" id="ARBA00022553"/>
    </source>
</evidence>
<dbReference type="PANTHER" id="PTHR43775:SF37">
    <property type="entry name" value="SI:DKEY-61P9.11"/>
    <property type="match status" value="1"/>
</dbReference>
<organism evidence="6">
    <name type="scientific">Paenibacillus sp. BIHB 4019</name>
    <dbReference type="NCBI Taxonomy" id="1870819"/>
    <lineage>
        <taxon>Bacteria</taxon>
        <taxon>Bacillati</taxon>
        <taxon>Bacillota</taxon>
        <taxon>Bacilli</taxon>
        <taxon>Bacillales</taxon>
        <taxon>Paenibacillaceae</taxon>
        <taxon>Paenibacillus</taxon>
    </lineage>
</organism>
<dbReference type="CDD" id="cd08953">
    <property type="entry name" value="KR_2_SDR_x"/>
    <property type="match status" value="1"/>
</dbReference>
<dbReference type="PROSITE" id="PS50075">
    <property type="entry name" value="CARRIER"/>
    <property type="match status" value="1"/>
</dbReference>
<protein>
    <submittedName>
        <fullName evidence="6">Uncharacterized protein</fullName>
    </submittedName>
</protein>
<dbReference type="InterPro" id="IPR009081">
    <property type="entry name" value="PP-bd_ACP"/>
</dbReference>
<dbReference type="SUPFAM" id="SSF53901">
    <property type="entry name" value="Thiolase-like"/>
    <property type="match status" value="1"/>
</dbReference>
<proteinExistence type="predicted"/>
<dbReference type="EMBL" id="CP016808">
    <property type="protein sequence ID" value="ANY69433.1"/>
    <property type="molecule type" value="Genomic_DNA"/>
</dbReference>
<dbReference type="PROSITE" id="PS52004">
    <property type="entry name" value="KS3_2"/>
    <property type="match status" value="1"/>
</dbReference>
<dbReference type="SMART" id="SM00825">
    <property type="entry name" value="PKS_KS"/>
    <property type="match status" value="1"/>
</dbReference>
<dbReference type="Pfam" id="PF02801">
    <property type="entry name" value="Ketoacyl-synt_C"/>
    <property type="match status" value="1"/>
</dbReference>
<sequence>MDKAYKYLVQGVQDKKIDRQVAIDLIKLLETEAVTDAGDIAIIGMAAKLPSASTIEEFWDVVESGVDCITGFPDTRSGDISRYLRFKGVPEEEIRYNKSAYLPEIDKFDYKFFKLSPREASLMDPCQRMFLETSWQAVEDAGYGGSRLEGSKTGVFVGYASNYRDMYAKMIEDIDPTALSIGLVGNLNAVISGRISYLLDLKGTSMVIDTACSSSLVAIDSACQALRSRTCEMAIAGGININTVPLSKDYMQTGIESTDGVSRTFDNHSNGSGVGEGIGAIVLKPLKDALRDKDAIYAVIKGSATNQDGRSAGLTAPNPQAQTDVILQAWENAGIDPETIAYIETHGTGTNLGDPIEIQGIHSAFRKHTSKKQFCAVSSVKTNIGHLSEAAGIVSVIKAVMALRTKQLPPSIHFNHPNRSIPFEDSPVYVSAKLRAWETDGAPRRCGVSAFGISGTNCHVVLEEAPAQAASAQESGIPHLFTLSAKSEQVLLELIHLYSEFLAHNSQLNLDEICYTANSGRGHYSHRLALLPTSVADLRDKLLSARLDEAEGAAYYGVHRLIDSAKEALEANDLPTKEQDRLSAEAAMLIAAYWAEPDASSSLIEQVAQLYVKGADVDWEMLAGEVKPSKISLPAYPFERSRCWMDAPLQQPVQSLAEEAERGLFYGFNWRAEALSEDADHAPMADVLLIEDEARSPFVQSMIDKLRAQGRNVIVASLGHRFKRHDDFRYTLANREDDYDKLMADLVGRPVTHILHMSGLSENAAPETLEELEQTQQYGIYSLLYLTRSIMRHDPRSKRHMLLFTKLLHAATGREAELSPEWATLVGLGKVIPQEFAQIVCKAIDVDDFTPVDAIWPELEHFTKQYHVAYREGFRHTEEYGPIDPLKLEEAETAIHDTGVYLITGGTGGIGLENAKYLASKANVNMALVNRSQLPPKEEWAAVVAGGEDEDTIRKIQKLQEIEAMGGRITLHSVDIADYAAMAALIGGLREKFGRIHGVIHGAGIAGAGYLFKKDLNIFKNVLEPKVAGTWILDRLTRQDQPDFFIMHSSGVSMVGEAGQGDYVSGNAYLDAFAAYRRKQERHALALNWVSWKEAGMSVRFGINVDSFYKALPTVQAIESMDTALQRNMTRVLIGEMNESPEYLSLLLAFPFHLTEELNDRVSRLLNGNTEQEGHIIISNGNYDAAMLDQGRLIILPKGSSPVSNSTKPSKAALRGKQGDGYNAVEQEVANIFSTILGYPEIDIHDTLFELGGDSLLLMRIHKLIDTEYPGKVTITDMFEFPSVQRLAQHINKEEQEQQLVAAAKDVRQEARDIFGKLAEGNMSLEEAIHVIEDL</sequence>
<feature type="domain" description="Ketosynthase family 3 (KS3)" evidence="5">
    <location>
        <begin position="37"/>
        <end position="464"/>
    </location>
</feature>
<dbReference type="InterPro" id="IPR049490">
    <property type="entry name" value="C883_1060-like_KR_N"/>
</dbReference>
<dbReference type="SMART" id="SM00822">
    <property type="entry name" value="PKS_KR"/>
    <property type="match status" value="1"/>
</dbReference>
<evidence type="ECO:0000256" key="1">
    <source>
        <dbReference type="ARBA" id="ARBA00022450"/>
    </source>
</evidence>
<dbReference type="GO" id="GO:0005886">
    <property type="term" value="C:plasma membrane"/>
    <property type="evidence" value="ECO:0007669"/>
    <property type="project" value="TreeGrafter"/>
</dbReference>
<dbReference type="InterPro" id="IPR036291">
    <property type="entry name" value="NAD(P)-bd_dom_sf"/>
</dbReference>
<dbReference type="InterPro" id="IPR013968">
    <property type="entry name" value="PKS_KR"/>
</dbReference>
<dbReference type="Gene3D" id="3.40.47.10">
    <property type="match status" value="1"/>
</dbReference>
<dbReference type="Pfam" id="PF00550">
    <property type="entry name" value="PP-binding"/>
    <property type="match status" value="1"/>
</dbReference>
<dbReference type="InterPro" id="IPR016039">
    <property type="entry name" value="Thiolase-like"/>
</dbReference>
<dbReference type="GO" id="GO:0031177">
    <property type="term" value="F:phosphopantetheine binding"/>
    <property type="evidence" value="ECO:0007669"/>
    <property type="project" value="InterPro"/>
</dbReference>
<dbReference type="SUPFAM" id="SSF47336">
    <property type="entry name" value="ACP-like"/>
    <property type="match status" value="1"/>
</dbReference>
<evidence type="ECO:0000259" key="5">
    <source>
        <dbReference type="PROSITE" id="PS52004"/>
    </source>
</evidence>